<reference evidence="3 4" key="2">
    <citation type="submission" date="2024-07" db="EMBL/GenBank/DDBJ databases">
        <authorList>
            <person name="Akdeniz Z."/>
        </authorList>
    </citation>
    <scope>NUCLEOTIDE SEQUENCE [LARGE SCALE GENOMIC DNA]</scope>
</reference>
<gene>
    <name evidence="2" type="ORF">HINF_LOCUS53263</name>
    <name evidence="3" type="ORF">HINF_LOCUS74347</name>
</gene>
<keyword evidence="4" id="KW-1185">Reference proteome</keyword>
<keyword evidence="1" id="KW-0812">Transmembrane</keyword>
<feature type="transmembrane region" description="Helical" evidence="1">
    <location>
        <begin position="68"/>
        <end position="90"/>
    </location>
</feature>
<evidence type="ECO:0000256" key="1">
    <source>
        <dbReference type="SAM" id="Phobius"/>
    </source>
</evidence>
<keyword evidence="1" id="KW-0472">Membrane</keyword>
<accession>A0AA86QWT9</accession>
<sequence>MSLFCRNQNRSLSSTVFDSASFDFGSDLRTLWIFRVLHRSVVQALDEIVAVVFGFGYEGGEGSSASDFRLIVILVVKLGIYVLNVGLAIVENFGIQLRYAGR</sequence>
<evidence type="ECO:0000313" key="4">
    <source>
        <dbReference type="Proteomes" id="UP001642409"/>
    </source>
</evidence>
<dbReference type="Proteomes" id="UP001642409">
    <property type="component" value="Unassembled WGS sequence"/>
</dbReference>
<evidence type="ECO:0000313" key="3">
    <source>
        <dbReference type="EMBL" id="CAL6107184.1"/>
    </source>
</evidence>
<proteinExistence type="predicted"/>
<dbReference type="EMBL" id="CATOUU010000992">
    <property type="protein sequence ID" value="CAI9965618.1"/>
    <property type="molecule type" value="Genomic_DNA"/>
</dbReference>
<feature type="transmembrane region" description="Helical" evidence="1">
    <location>
        <begin position="36"/>
        <end position="56"/>
    </location>
</feature>
<evidence type="ECO:0000313" key="2">
    <source>
        <dbReference type="EMBL" id="CAI9965618.1"/>
    </source>
</evidence>
<organism evidence="2">
    <name type="scientific">Hexamita inflata</name>
    <dbReference type="NCBI Taxonomy" id="28002"/>
    <lineage>
        <taxon>Eukaryota</taxon>
        <taxon>Metamonada</taxon>
        <taxon>Diplomonadida</taxon>
        <taxon>Hexamitidae</taxon>
        <taxon>Hexamitinae</taxon>
        <taxon>Hexamita</taxon>
    </lineage>
</organism>
<protein>
    <submittedName>
        <fullName evidence="3">Hypothetical_protein</fullName>
    </submittedName>
</protein>
<name>A0AA86QWT9_9EUKA</name>
<dbReference type="EMBL" id="CAXDID020000630">
    <property type="protein sequence ID" value="CAL6107184.1"/>
    <property type="molecule type" value="Genomic_DNA"/>
</dbReference>
<dbReference type="AlphaFoldDB" id="A0AA86QWT9"/>
<reference evidence="2" key="1">
    <citation type="submission" date="2023-06" db="EMBL/GenBank/DDBJ databases">
        <authorList>
            <person name="Kurt Z."/>
        </authorList>
    </citation>
    <scope>NUCLEOTIDE SEQUENCE</scope>
</reference>
<comment type="caution">
    <text evidence="2">The sequence shown here is derived from an EMBL/GenBank/DDBJ whole genome shotgun (WGS) entry which is preliminary data.</text>
</comment>
<keyword evidence="1" id="KW-1133">Transmembrane helix</keyword>